<dbReference type="VEuPathDB" id="VectorBase:ASTEI10447"/>
<dbReference type="EnsemblMetazoa" id="ASTEI10447-RA">
    <property type="protein sequence ID" value="ASTEI10447-PA"/>
    <property type="gene ID" value="ASTEI10447"/>
</dbReference>
<protein>
    <submittedName>
        <fullName evidence="1">Uncharacterized protein</fullName>
    </submittedName>
</protein>
<dbReference type="VEuPathDB" id="VectorBase:ASTEI20_031480"/>
<dbReference type="Proteomes" id="UP000076408">
    <property type="component" value="Unassembled WGS sequence"/>
</dbReference>
<dbReference type="AlphaFoldDB" id="A0A182YPR1"/>
<dbReference type="STRING" id="30069.A0A182YPR1"/>
<evidence type="ECO:0000313" key="1">
    <source>
        <dbReference type="EnsemblMetazoa" id="ASTEI10447-PA"/>
    </source>
</evidence>
<keyword evidence="2" id="KW-1185">Reference proteome</keyword>
<sequence length="124" mass="12931">MPIGGVTGHAAGSSVKTPPPITTLIIPQVPMPPLASQTVYPLKRARRKSVFVPMSVPTDESNRDVMAKAVRQQHPIIPTFAAAPSPQSGTAGSITSANLLASMSLSFIAPSLLPLGSRHICNLL</sequence>
<reference evidence="2" key="1">
    <citation type="journal article" date="2014" name="Genome Biol.">
        <title>Genome analysis of a major urban malaria vector mosquito, Anopheles stephensi.</title>
        <authorList>
            <person name="Jiang X."/>
            <person name="Peery A."/>
            <person name="Hall A.B."/>
            <person name="Sharma A."/>
            <person name="Chen X.G."/>
            <person name="Waterhouse R.M."/>
            <person name="Komissarov A."/>
            <person name="Riehle M.M."/>
            <person name="Shouche Y."/>
            <person name="Sharakhova M.V."/>
            <person name="Lawson D."/>
            <person name="Pakpour N."/>
            <person name="Arensburger P."/>
            <person name="Davidson V.L."/>
            <person name="Eiglmeier K."/>
            <person name="Emrich S."/>
            <person name="George P."/>
            <person name="Kennedy R.C."/>
            <person name="Mane S.P."/>
            <person name="Maslen G."/>
            <person name="Oringanje C."/>
            <person name="Qi Y."/>
            <person name="Settlage R."/>
            <person name="Tojo M."/>
            <person name="Tubio J.M."/>
            <person name="Unger M.F."/>
            <person name="Wang B."/>
            <person name="Vernick K.D."/>
            <person name="Ribeiro J.M."/>
            <person name="James A.A."/>
            <person name="Michel K."/>
            <person name="Riehle M.A."/>
            <person name="Luckhart S."/>
            <person name="Sharakhov I.V."/>
            <person name="Tu Z."/>
        </authorList>
    </citation>
    <scope>NUCLEOTIDE SEQUENCE [LARGE SCALE GENOMIC DNA]</scope>
    <source>
        <strain evidence="2">Indian</strain>
    </source>
</reference>
<organism evidence="1 2">
    <name type="scientific">Anopheles stephensi</name>
    <name type="common">Indo-Pakistan malaria mosquito</name>
    <dbReference type="NCBI Taxonomy" id="30069"/>
    <lineage>
        <taxon>Eukaryota</taxon>
        <taxon>Metazoa</taxon>
        <taxon>Ecdysozoa</taxon>
        <taxon>Arthropoda</taxon>
        <taxon>Hexapoda</taxon>
        <taxon>Insecta</taxon>
        <taxon>Pterygota</taxon>
        <taxon>Neoptera</taxon>
        <taxon>Endopterygota</taxon>
        <taxon>Diptera</taxon>
        <taxon>Nematocera</taxon>
        <taxon>Culicoidea</taxon>
        <taxon>Culicidae</taxon>
        <taxon>Anophelinae</taxon>
        <taxon>Anopheles</taxon>
    </lineage>
</organism>
<name>A0A182YPR1_ANOST</name>
<proteinExistence type="predicted"/>
<accession>A0A182YPR1</accession>
<reference evidence="1" key="2">
    <citation type="submission" date="2020-05" db="UniProtKB">
        <authorList>
            <consortium name="EnsemblMetazoa"/>
        </authorList>
    </citation>
    <scope>IDENTIFICATION</scope>
    <source>
        <strain evidence="1">Indian</strain>
    </source>
</reference>
<evidence type="ECO:0000313" key="2">
    <source>
        <dbReference type="Proteomes" id="UP000076408"/>
    </source>
</evidence>
<dbReference type="VEuPathDB" id="VectorBase:ASTE003674"/>